<feature type="region of interest" description="Disordered" evidence="1">
    <location>
        <begin position="137"/>
        <end position="185"/>
    </location>
</feature>
<dbReference type="PANTHER" id="PTHR33240:SF8">
    <property type="entry name" value="OS03G0439900 PROTEIN"/>
    <property type="match status" value="1"/>
</dbReference>
<protein>
    <submittedName>
        <fullName evidence="2">Uncharacterized protein</fullName>
    </submittedName>
</protein>
<accession>A0ABD1BRH0</accession>
<feature type="compositionally biased region" description="Polar residues" evidence="1">
    <location>
        <begin position="86"/>
        <end position="95"/>
    </location>
</feature>
<dbReference type="Proteomes" id="UP001558713">
    <property type="component" value="Unassembled WGS sequence"/>
</dbReference>
<dbReference type="AlphaFoldDB" id="A0ABD1BRH0"/>
<organism evidence="2 3">
    <name type="scientific">Cardamine amara subsp. amara</name>
    <dbReference type="NCBI Taxonomy" id="228776"/>
    <lineage>
        <taxon>Eukaryota</taxon>
        <taxon>Viridiplantae</taxon>
        <taxon>Streptophyta</taxon>
        <taxon>Embryophyta</taxon>
        <taxon>Tracheophyta</taxon>
        <taxon>Spermatophyta</taxon>
        <taxon>Magnoliopsida</taxon>
        <taxon>eudicotyledons</taxon>
        <taxon>Gunneridae</taxon>
        <taxon>Pentapetalae</taxon>
        <taxon>rosids</taxon>
        <taxon>malvids</taxon>
        <taxon>Brassicales</taxon>
        <taxon>Brassicaceae</taxon>
        <taxon>Cardamineae</taxon>
        <taxon>Cardamine</taxon>
    </lineage>
</organism>
<evidence type="ECO:0000313" key="2">
    <source>
        <dbReference type="EMBL" id="KAL1219800.1"/>
    </source>
</evidence>
<dbReference type="InterPro" id="IPR021109">
    <property type="entry name" value="Peptidase_aspartic_dom_sf"/>
</dbReference>
<feature type="compositionally biased region" description="Basic and acidic residues" evidence="1">
    <location>
        <begin position="158"/>
        <end position="170"/>
    </location>
</feature>
<dbReference type="SUPFAM" id="SSF50630">
    <property type="entry name" value="Acid proteases"/>
    <property type="match status" value="1"/>
</dbReference>
<comment type="caution">
    <text evidence="2">The sequence shown here is derived from an EMBL/GenBank/DDBJ whole genome shotgun (WGS) entry which is preliminary data.</text>
</comment>
<name>A0ABD1BRH0_CARAN</name>
<gene>
    <name evidence="2" type="ORF">V5N11_010241</name>
</gene>
<keyword evidence="3" id="KW-1185">Reference proteome</keyword>
<feature type="compositionally biased region" description="Basic and acidic residues" evidence="1">
    <location>
        <begin position="99"/>
        <end position="110"/>
    </location>
</feature>
<dbReference type="Gene3D" id="2.40.70.10">
    <property type="entry name" value="Acid Proteases"/>
    <property type="match status" value="1"/>
</dbReference>
<evidence type="ECO:0000313" key="3">
    <source>
        <dbReference type="Proteomes" id="UP001558713"/>
    </source>
</evidence>
<reference evidence="2 3" key="1">
    <citation type="submission" date="2024-04" db="EMBL/GenBank/DDBJ databases">
        <title>Genome assembly C_amara_ONT_v2.</title>
        <authorList>
            <person name="Yant L."/>
            <person name="Moore C."/>
            <person name="Slenker M."/>
        </authorList>
    </citation>
    <scope>NUCLEOTIDE SEQUENCE [LARGE SCALE GENOMIC DNA]</scope>
    <source>
        <tissue evidence="2">Leaf</tissue>
    </source>
</reference>
<feature type="region of interest" description="Disordered" evidence="1">
    <location>
        <begin position="34"/>
        <end position="110"/>
    </location>
</feature>
<evidence type="ECO:0000256" key="1">
    <source>
        <dbReference type="SAM" id="MobiDB-lite"/>
    </source>
</evidence>
<sequence length="433" mass="48248">MSMFYKELALNPPETLDDALHRASRFIALEEHIAAKKGRAPTQANSQAPKNQGKKQGPRENQTQGEHTCAVSDTPVGQGPGEVVPNQGTSGNQRNPKFRPYDESKYCSHHERADHSTEECAEVMKHLTKKFAAGELKSVELNKKPPFKRAQSQNRSGQPEEFKKRERTQEEETNSPPPDPAKSKKRIDAILRNLKELRINDEAGSSVFTPPPAPKKKPISRLRRRLCGNNADTAIHRINFIFGRPGIFGKSINSIKADRRKEKSGPKEIIPLQGPNTKISFWESETSELDLPHDDALIIDREVAGFELTKMMVDTGSSVDLIFYSVLQRMEIPDSRIRGIKMLLTGFAGETTISLGTIQLPVIAGGVEKIVDFVVVDMKAPFHAILGRPWIHTMKAVASTYHQCIKFPSPNGIQTIRGCQSVSRICYAKESPQ</sequence>
<dbReference type="Pfam" id="PF13650">
    <property type="entry name" value="Asp_protease_2"/>
    <property type="match status" value="1"/>
</dbReference>
<dbReference type="CDD" id="cd00303">
    <property type="entry name" value="retropepsin_like"/>
    <property type="match status" value="1"/>
</dbReference>
<dbReference type="EMBL" id="JBANAX010000169">
    <property type="protein sequence ID" value="KAL1219800.1"/>
    <property type="molecule type" value="Genomic_DNA"/>
</dbReference>
<dbReference type="PANTHER" id="PTHR33240">
    <property type="entry name" value="OS08G0508500 PROTEIN"/>
    <property type="match status" value="1"/>
</dbReference>
<proteinExistence type="predicted"/>